<evidence type="ECO:0000256" key="2">
    <source>
        <dbReference type="ARBA" id="ARBA00022670"/>
    </source>
</evidence>
<dbReference type="PROSITE" id="PS00759">
    <property type="entry name" value="ARGE_DAPE_CPG2_2"/>
    <property type="match status" value="1"/>
</dbReference>
<dbReference type="PIRSF" id="PIRSF037217">
    <property type="entry name" value="Carboxypeptidase_S"/>
    <property type="match status" value="1"/>
</dbReference>
<evidence type="ECO:0000256" key="4">
    <source>
        <dbReference type="ARBA" id="ARBA00022801"/>
    </source>
</evidence>
<organism evidence="8 9">
    <name type="scientific">Gymnopus androsaceus JB14</name>
    <dbReference type="NCBI Taxonomy" id="1447944"/>
    <lineage>
        <taxon>Eukaryota</taxon>
        <taxon>Fungi</taxon>
        <taxon>Dikarya</taxon>
        <taxon>Basidiomycota</taxon>
        <taxon>Agaricomycotina</taxon>
        <taxon>Agaricomycetes</taxon>
        <taxon>Agaricomycetidae</taxon>
        <taxon>Agaricales</taxon>
        <taxon>Marasmiineae</taxon>
        <taxon>Omphalotaceae</taxon>
        <taxon>Gymnopus</taxon>
    </lineage>
</organism>
<reference evidence="8" key="1">
    <citation type="journal article" date="2019" name="Environ. Microbiol.">
        <title>Fungal ecological strategies reflected in gene transcription - a case study of two litter decomposers.</title>
        <authorList>
            <person name="Barbi F."/>
            <person name="Kohler A."/>
            <person name="Barry K."/>
            <person name="Baskaran P."/>
            <person name="Daum C."/>
            <person name="Fauchery L."/>
            <person name="Ihrmark K."/>
            <person name="Kuo A."/>
            <person name="LaButti K."/>
            <person name="Lipzen A."/>
            <person name="Morin E."/>
            <person name="Grigoriev I.V."/>
            <person name="Henrissat B."/>
            <person name="Lindahl B."/>
            <person name="Martin F."/>
        </authorList>
    </citation>
    <scope>NUCLEOTIDE SEQUENCE</scope>
    <source>
        <strain evidence="8">JB14</strain>
    </source>
</reference>
<evidence type="ECO:0000256" key="5">
    <source>
        <dbReference type="ARBA" id="ARBA00022833"/>
    </source>
</evidence>
<dbReference type="PANTHER" id="PTHR45962:SF1">
    <property type="entry name" value="N-FATTY-ACYL-AMINO ACID SYNTHASE_HYDROLASE PM20D1"/>
    <property type="match status" value="1"/>
</dbReference>
<dbReference type="Pfam" id="PF01546">
    <property type="entry name" value="Peptidase_M20"/>
    <property type="match status" value="1"/>
</dbReference>
<keyword evidence="4" id="KW-0378">Hydrolase</keyword>
<feature type="signal peptide" evidence="7">
    <location>
        <begin position="1"/>
        <end position="21"/>
    </location>
</feature>
<evidence type="ECO:0000313" key="9">
    <source>
        <dbReference type="Proteomes" id="UP000799118"/>
    </source>
</evidence>
<evidence type="ECO:0000256" key="7">
    <source>
        <dbReference type="SAM" id="SignalP"/>
    </source>
</evidence>
<dbReference type="InterPro" id="IPR047177">
    <property type="entry name" value="Pept_M20A"/>
</dbReference>
<evidence type="ECO:0000256" key="6">
    <source>
        <dbReference type="PIRSR" id="PIRSR037217-2"/>
    </source>
</evidence>
<name>A0A6A4GUX2_9AGAR</name>
<gene>
    <name evidence="8" type="ORF">BT96DRAFT_835653</name>
</gene>
<dbReference type="GO" id="GO:0000328">
    <property type="term" value="C:fungal-type vacuole lumen"/>
    <property type="evidence" value="ECO:0007669"/>
    <property type="project" value="TreeGrafter"/>
</dbReference>
<feature type="binding site" evidence="6">
    <location>
        <position position="144"/>
    </location>
    <ligand>
        <name>Zn(2+)</name>
        <dbReference type="ChEBI" id="CHEBI:29105"/>
        <label>2</label>
    </ligand>
</feature>
<keyword evidence="2" id="KW-0645">Protease</keyword>
<feature type="binding site" evidence="6">
    <location>
        <position position="185"/>
    </location>
    <ligand>
        <name>Zn(2+)</name>
        <dbReference type="ChEBI" id="CHEBI:29105"/>
        <label>1</label>
    </ligand>
</feature>
<dbReference type="GO" id="GO:0004181">
    <property type="term" value="F:metallocarboxypeptidase activity"/>
    <property type="evidence" value="ECO:0007669"/>
    <property type="project" value="InterPro"/>
</dbReference>
<dbReference type="OrthoDB" id="3064516at2759"/>
<dbReference type="InterPro" id="IPR017141">
    <property type="entry name" value="Pept_M20_carboxypep"/>
</dbReference>
<dbReference type="SUPFAM" id="SSF53187">
    <property type="entry name" value="Zn-dependent exopeptidases"/>
    <property type="match status" value="1"/>
</dbReference>
<evidence type="ECO:0000313" key="8">
    <source>
        <dbReference type="EMBL" id="KAE9388895.1"/>
    </source>
</evidence>
<sequence>MIFGCISFSLALLCIHPFGTFLHTPIPRESNTQVRCPQVEPILPIMHETFAKHLDTILRNEEYVTWAYESLIGAVQIPTESPDDLGQPGEDPRWNSRLKLLEYIQERFPLISASLERTIVNHFALIYHWTGMNTTLKPILLTAHQGKYYSLHTIPVDPFSLGDWIYPPFSGHFDGEWIFGRGSIDCKSDVFAILTAVELLLEQGFKPTRGVVLAFGMDEERGGTYGGPAVQDYLLSRYGENGFSVLIDEGTQFQDEGDIIFAKPGVAEKGWLDVRIEVKTRGGHSMMPPRHTSAALLSLIVSELDAKPPPAHLFRTSPFFEALECSAEYDRKAHPHIRDLTFRARKDNLALEELQRGLLALDEIGLGTYMKTSQAVVTLGGGSKSSALPTSAWAIIDHRIADWSSVADLESRYVELVLPLVKTLNLSLTAFGENATVINNSLESGHVEISSVFDKARDPSAISPTFGNGPWDLLAGTISGTLQSALGGIYKGRRVVVQPELVLDTAHYSNLTQHIFRYAHAERGSTRGMHDINEAIRGKAYLEMIRFIGRFVLNADETDLLD</sequence>
<feature type="binding site" evidence="6">
    <location>
        <position position="220"/>
    </location>
    <ligand>
        <name>Zn(2+)</name>
        <dbReference type="ChEBI" id="CHEBI:29105"/>
        <label>1</label>
    </ligand>
</feature>
<dbReference type="Proteomes" id="UP000799118">
    <property type="component" value="Unassembled WGS sequence"/>
</dbReference>
<keyword evidence="3 6" id="KW-0479">Metal-binding</keyword>
<evidence type="ECO:0000256" key="1">
    <source>
        <dbReference type="ARBA" id="ARBA00006247"/>
    </source>
</evidence>
<keyword evidence="8" id="KW-0121">Carboxypeptidase</keyword>
<dbReference type="Gene3D" id="3.40.630.10">
    <property type="entry name" value="Zn peptidases"/>
    <property type="match status" value="1"/>
</dbReference>
<feature type="binding site" evidence="6">
    <location>
        <position position="248"/>
    </location>
    <ligand>
        <name>Zn(2+)</name>
        <dbReference type="ChEBI" id="CHEBI:29105"/>
        <label>2</label>
    </ligand>
</feature>
<dbReference type="InterPro" id="IPR001261">
    <property type="entry name" value="ArgE/DapE_CS"/>
</dbReference>
<keyword evidence="5 6" id="KW-0862">Zinc</keyword>
<dbReference type="PANTHER" id="PTHR45962">
    <property type="entry name" value="N-FATTY-ACYL-AMINO ACID SYNTHASE/HYDROLASE PM20D1"/>
    <property type="match status" value="1"/>
</dbReference>
<dbReference type="InterPro" id="IPR002933">
    <property type="entry name" value="Peptidase_M20"/>
</dbReference>
<protein>
    <submittedName>
        <fullName evidence="8">Carboxypeptidase S</fullName>
    </submittedName>
</protein>
<proteinExistence type="inferred from homology"/>
<feature type="binding site" evidence="6">
    <location>
        <position position="185"/>
    </location>
    <ligand>
        <name>Zn(2+)</name>
        <dbReference type="ChEBI" id="CHEBI:29105"/>
        <label>2</label>
    </ligand>
</feature>
<feature type="chain" id="PRO_5025476434" evidence="7">
    <location>
        <begin position="22"/>
        <end position="562"/>
    </location>
</feature>
<dbReference type="AlphaFoldDB" id="A0A6A4GUX2"/>
<accession>A0A6A4GUX2</accession>
<dbReference type="GO" id="GO:0046872">
    <property type="term" value="F:metal ion binding"/>
    <property type="evidence" value="ECO:0007669"/>
    <property type="project" value="UniProtKB-KW"/>
</dbReference>
<comment type="similarity">
    <text evidence="1">Belongs to the peptidase M20A family.</text>
</comment>
<keyword evidence="9" id="KW-1185">Reference proteome</keyword>
<evidence type="ECO:0000256" key="3">
    <source>
        <dbReference type="ARBA" id="ARBA00022723"/>
    </source>
</evidence>
<feature type="binding site" evidence="6">
    <location>
        <position position="530"/>
    </location>
    <ligand>
        <name>Zn(2+)</name>
        <dbReference type="ChEBI" id="CHEBI:29105"/>
        <label>1</label>
    </ligand>
</feature>
<keyword evidence="7" id="KW-0732">Signal</keyword>
<dbReference type="GO" id="GO:0051603">
    <property type="term" value="P:proteolysis involved in protein catabolic process"/>
    <property type="evidence" value="ECO:0007669"/>
    <property type="project" value="TreeGrafter"/>
</dbReference>
<dbReference type="EMBL" id="ML769721">
    <property type="protein sequence ID" value="KAE9388895.1"/>
    <property type="molecule type" value="Genomic_DNA"/>
</dbReference>